<dbReference type="InParanoid" id="A0A0G4EV92"/>
<protein>
    <submittedName>
        <fullName evidence="2">Uncharacterized protein</fullName>
    </submittedName>
</protein>
<feature type="region of interest" description="Disordered" evidence="1">
    <location>
        <begin position="624"/>
        <end position="689"/>
    </location>
</feature>
<reference evidence="2 3" key="1">
    <citation type="submission" date="2014-11" db="EMBL/GenBank/DDBJ databases">
        <authorList>
            <person name="Zhu J."/>
            <person name="Qi W."/>
            <person name="Song R."/>
        </authorList>
    </citation>
    <scope>NUCLEOTIDE SEQUENCE [LARGE SCALE GENOMIC DNA]</scope>
</reference>
<evidence type="ECO:0000313" key="2">
    <source>
        <dbReference type="EMBL" id="CEM02263.1"/>
    </source>
</evidence>
<name>A0A0G4EV92_VITBC</name>
<organism evidence="2 3">
    <name type="scientific">Vitrella brassicaformis (strain CCMP3155)</name>
    <dbReference type="NCBI Taxonomy" id="1169540"/>
    <lineage>
        <taxon>Eukaryota</taxon>
        <taxon>Sar</taxon>
        <taxon>Alveolata</taxon>
        <taxon>Colpodellida</taxon>
        <taxon>Vitrellaceae</taxon>
        <taxon>Vitrella</taxon>
    </lineage>
</organism>
<evidence type="ECO:0000313" key="3">
    <source>
        <dbReference type="Proteomes" id="UP000041254"/>
    </source>
</evidence>
<feature type="region of interest" description="Disordered" evidence="1">
    <location>
        <begin position="128"/>
        <end position="150"/>
    </location>
</feature>
<dbReference type="OrthoDB" id="10309845at2759"/>
<dbReference type="VEuPathDB" id="CryptoDB:Vbra_20886"/>
<feature type="compositionally biased region" description="Basic and acidic residues" evidence="1">
    <location>
        <begin position="855"/>
        <end position="868"/>
    </location>
</feature>
<feature type="region of interest" description="Disordered" evidence="1">
    <location>
        <begin position="833"/>
        <end position="894"/>
    </location>
</feature>
<evidence type="ECO:0000256" key="1">
    <source>
        <dbReference type="SAM" id="MobiDB-lite"/>
    </source>
</evidence>
<dbReference type="AlphaFoldDB" id="A0A0G4EV92"/>
<dbReference type="Proteomes" id="UP000041254">
    <property type="component" value="Unassembled WGS sequence"/>
</dbReference>
<dbReference type="EMBL" id="CDMY01000322">
    <property type="protein sequence ID" value="CEM02263.1"/>
    <property type="molecule type" value="Genomic_DNA"/>
</dbReference>
<feature type="region of interest" description="Disordered" evidence="1">
    <location>
        <begin position="36"/>
        <end position="108"/>
    </location>
</feature>
<keyword evidence="3" id="KW-1185">Reference proteome</keyword>
<sequence length="894" mass="98219">MTEEILQRKFANQLSLLQFEHEKKLQGFNLEITRSRPAPISRGASAAAGHPPSPPQTAPLHASSRPPARTPPLDSSPIAPRPHALHTSLDHHDRGRASAMQRSGPGVFVTADRDVNVMDAERAGERAMRRHGGGMGVEDDRDDGGEREGEGSVVSDQYIAQLEAHNQRLLDFLQQQGESVSSVEKKVDSVRSDLLNELSTLRTQNRQHFSKYTAPHEEAIAEVREGMKVLSSDIRKLAQDVEESRRHAGEGNDTSAQLEELRSHLQTLQHQVRQIETQQGHSCKDKPQTSDWLGALLRHGEGSEEGDTSGPSGRRVAELMTNIAKLRQEAEARIGTPKLAVIGDGDEPSQGLTEVLCHFLQLLESTVEITSDVCLQNQAIRAVLLHSTMQQGSRDDSRDAGPYGLALPSGGSVPLERIGKALRQLADAPGETREVAQLRERLQLLEGRVEKGGGDESRERLHDQIRHLREKIKGVEDAYRGELRELQDQIRHQRDYARDQRTITEGQKPVDLTWVREELAFLRRGVKDLLREPPHEPSQPEAEQENLQPVLSQLQAEVNDLRERWSEEIQALSKAGDSRVETRGPKDRPDEDSWTRTTTADTAINPRLTERDTMAATGAFHPLLRSQPSHASGAQDPKGSHSAAEVCRAISHPPYRRTSIPPADREEEQPGGRSRGGTASPAASSVTGPKRVEWRIDRLHEQLRRCAVGQAIWSPRFKAGGIDGLQFQFFPRGGIPSNKLGQALIGATLVSSLPDFTACNTRGAPVAALYLWTPPGHELRCQLFIGPQRCRIEVHASTDRAVSAPCLASLNTLLRDSPSDEDGFLVGMEEIESDSQLPSPAMRPAEATSSLPAFGRDDVRGGGERGESEGGSGAFPVRPTLTKLSDLARRRGSG</sequence>
<feature type="compositionally biased region" description="Basic and acidic residues" evidence="1">
    <location>
        <begin position="576"/>
        <end position="594"/>
    </location>
</feature>
<feature type="region of interest" description="Disordered" evidence="1">
    <location>
        <begin position="570"/>
        <end position="611"/>
    </location>
</feature>
<proteinExistence type="predicted"/>
<gene>
    <name evidence="2" type="ORF">Vbra_20886</name>
</gene>
<accession>A0A0G4EV92</accession>